<dbReference type="EMBL" id="BGZK01000796">
    <property type="protein sequence ID" value="GBP60808.1"/>
    <property type="molecule type" value="Genomic_DNA"/>
</dbReference>
<accession>A0A4C1XBM2</accession>
<proteinExistence type="predicted"/>
<dbReference type="Proteomes" id="UP000299102">
    <property type="component" value="Unassembled WGS sequence"/>
</dbReference>
<gene>
    <name evidence="2" type="ORF">EVAR_85068_1</name>
</gene>
<organism evidence="2 3">
    <name type="scientific">Eumeta variegata</name>
    <name type="common">Bagworm moth</name>
    <name type="synonym">Eumeta japonica</name>
    <dbReference type="NCBI Taxonomy" id="151549"/>
    <lineage>
        <taxon>Eukaryota</taxon>
        <taxon>Metazoa</taxon>
        <taxon>Ecdysozoa</taxon>
        <taxon>Arthropoda</taxon>
        <taxon>Hexapoda</taxon>
        <taxon>Insecta</taxon>
        <taxon>Pterygota</taxon>
        <taxon>Neoptera</taxon>
        <taxon>Endopterygota</taxon>
        <taxon>Lepidoptera</taxon>
        <taxon>Glossata</taxon>
        <taxon>Ditrysia</taxon>
        <taxon>Tineoidea</taxon>
        <taxon>Psychidae</taxon>
        <taxon>Oiketicinae</taxon>
        <taxon>Eumeta</taxon>
    </lineage>
</organism>
<sequence length="208" mass="23143">MRRRVVRNCDAKSQCATMHGTNVRNVRNEWMYPVSSVFLFLLYSSSSRLTAINHMHDEIVARCDVASWRDATSCRVNVATRGQNPLWAVRAPDARGVRLSRTKTPEALRRLLLAHRTFNFTRGQHSEGQETLPGYHDQSVSGVRKLRERSLGAETVRGLGVQMAGSPECVAGTDARGLAAAARLTLRGTPHTHTRAEPDTTERGSKEH</sequence>
<keyword evidence="3" id="KW-1185">Reference proteome</keyword>
<comment type="caution">
    <text evidence="2">The sequence shown here is derived from an EMBL/GenBank/DDBJ whole genome shotgun (WGS) entry which is preliminary data.</text>
</comment>
<feature type="compositionally biased region" description="Basic and acidic residues" evidence="1">
    <location>
        <begin position="194"/>
        <end position="208"/>
    </location>
</feature>
<feature type="region of interest" description="Disordered" evidence="1">
    <location>
        <begin position="186"/>
        <end position="208"/>
    </location>
</feature>
<evidence type="ECO:0000313" key="3">
    <source>
        <dbReference type="Proteomes" id="UP000299102"/>
    </source>
</evidence>
<name>A0A4C1XBM2_EUMVA</name>
<evidence type="ECO:0000313" key="2">
    <source>
        <dbReference type="EMBL" id="GBP60808.1"/>
    </source>
</evidence>
<reference evidence="2 3" key="1">
    <citation type="journal article" date="2019" name="Commun. Biol.">
        <title>The bagworm genome reveals a unique fibroin gene that provides high tensile strength.</title>
        <authorList>
            <person name="Kono N."/>
            <person name="Nakamura H."/>
            <person name="Ohtoshi R."/>
            <person name="Tomita M."/>
            <person name="Numata K."/>
            <person name="Arakawa K."/>
        </authorList>
    </citation>
    <scope>NUCLEOTIDE SEQUENCE [LARGE SCALE GENOMIC DNA]</scope>
</reference>
<evidence type="ECO:0000256" key="1">
    <source>
        <dbReference type="SAM" id="MobiDB-lite"/>
    </source>
</evidence>
<protein>
    <submittedName>
        <fullName evidence="2">Uncharacterized protein</fullName>
    </submittedName>
</protein>
<dbReference type="AlphaFoldDB" id="A0A4C1XBM2"/>